<feature type="transmembrane region" description="Helical" evidence="5">
    <location>
        <begin position="340"/>
        <end position="363"/>
    </location>
</feature>
<evidence type="ECO:0000256" key="4">
    <source>
        <dbReference type="ARBA" id="ARBA00023136"/>
    </source>
</evidence>
<keyword evidence="2 5" id="KW-0812">Transmembrane</keyword>
<feature type="transmembrane region" description="Helical" evidence="5">
    <location>
        <begin position="288"/>
        <end position="308"/>
    </location>
</feature>
<dbReference type="EMBL" id="QEOB01000004">
    <property type="protein sequence ID" value="PVX84821.1"/>
    <property type="molecule type" value="Genomic_DNA"/>
</dbReference>
<dbReference type="InterPro" id="IPR020846">
    <property type="entry name" value="MFS_dom"/>
</dbReference>
<comment type="subcellular location">
    <subcellularLocation>
        <location evidence="1">Membrane</location>
        <topology evidence="1">Multi-pass membrane protein</topology>
    </subcellularLocation>
</comment>
<sequence>MHQASNLWADRPMTGRQIMVIAMCCVLNAFDGIDILAISFASPGIAAEWAINKAELGVVLSMELIGMTIGSVLFGYLADRRGRRFVVLTCLFVTTLGMWTATQAASVSMLSMIRFATGLGIGGMIATAHSTGSEFANSKRRNFAIACVGLGWPIGAIVGGSIAAEFVTLANWRHVFIAGATISTLFIPVAWFALPESVSYLLERQPRDALNRANKVLAFLKHDPIDRLPPIAEPSDSFAGGRKNMLYGLTAALATAYFFDCMTYYFLLKWSPKIVADLGFSASSGSSVLVWGTVGQLAALLVTGWLATKMNPRKLAVPVMALTAIGVSAFGFVTPTLLTLTTVMIAATFFNQSANSLLIMILIDSFPTVIRTGRLGFVMGVGRGGAALSPIIAGALLNLGYPLWAVTSTLAMPVLVTGAILLALRSRESAMLARSIA</sequence>
<comment type="caution">
    <text evidence="7">The sequence shown here is derived from an EMBL/GenBank/DDBJ whole genome shotgun (WGS) entry which is preliminary data.</text>
</comment>
<feature type="domain" description="Major facilitator superfamily (MFS) profile" evidence="6">
    <location>
        <begin position="20"/>
        <end position="430"/>
    </location>
</feature>
<evidence type="ECO:0000256" key="2">
    <source>
        <dbReference type="ARBA" id="ARBA00022692"/>
    </source>
</evidence>
<dbReference type="InterPro" id="IPR036259">
    <property type="entry name" value="MFS_trans_sf"/>
</dbReference>
<proteinExistence type="predicted"/>
<dbReference type="Gene3D" id="1.20.1250.20">
    <property type="entry name" value="MFS general substrate transporter like domains"/>
    <property type="match status" value="1"/>
</dbReference>
<name>A0ABX5KQW2_9BURK</name>
<feature type="transmembrane region" description="Helical" evidence="5">
    <location>
        <begin position="315"/>
        <end position="334"/>
    </location>
</feature>
<gene>
    <name evidence="7" type="ORF">C7402_10464</name>
</gene>
<evidence type="ECO:0000256" key="5">
    <source>
        <dbReference type="SAM" id="Phobius"/>
    </source>
</evidence>
<evidence type="ECO:0000256" key="3">
    <source>
        <dbReference type="ARBA" id="ARBA00022989"/>
    </source>
</evidence>
<feature type="transmembrane region" description="Helical" evidence="5">
    <location>
        <begin position="20"/>
        <end position="46"/>
    </location>
</feature>
<feature type="transmembrane region" description="Helical" evidence="5">
    <location>
        <begin position="58"/>
        <end position="78"/>
    </location>
</feature>
<dbReference type="Proteomes" id="UP000245712">
    <property type="component" value="Unassembled WGS sequence"/>
</dbReference>
<evidence type="ECO:0000313" key="7">
    <source>
        <dbReference type="EMBL" id="PVX84821.1"/>
    </source>
</evidence>
<keyword evidence="8" id="KW-1185">Reference proteome</keyword>
<feature type="transmembrane region" description="Helical" evidence="5">
    <location>
        <begin position="85"/>
        <end position="106"/>
    </location>
</feature>
<protein>
    <submittedName>
        <fullName evidence="7">MFS family arabinose efflux permease</fullName>
    </submittedName>
</protein>
<feature type="transmembrane region" description="Helical" evidence="5">
    <location>
        <begin position="143"/>
        <end position="163"/>
    </location>
</feature>
<feature type="transmembrane region" description="Helical" evidence="5">
    <location>
        <begin position="112"/>
        <end position="131"/>
    </location>
</feature>
<dbReference type="RefSeq" id="WP_116610507.1">
    <property type="nucleotide sequence ID" value="NZ_CAJZAT010000204.1"/>
</dbReference>
<dbReference type="Pfam" id="PF07690">
    <property type="entry name" value="MFS_1"/>
    <property type="match status" value="2"/>
</dbReference>
<keyword evidence="3 5" id="KW-1133">Transmembrane helix</keyword>
<dbReference type="PANTHER" id="PTHR23508:SF10">
    <property type="entry name" value="CARBOXYLIC ACID TRANSPORTER PROTEIN HOMOLOG"/>
    <property type="match status" value="1"/>
</dbReference>
<feature type="transmembrane region" description="Helical" evidence="5">
    <location>
        <begin position="375"/>
        <end position="397"/>
    </location>
</feature>
<organism evidence="7 8">
    <name type="scientific">Paraburkholderia unamae</name>
    <dbReference type="NCBI Taxonomy" id="219649"/>
    <lineage>
        <taxon>Bacteria</taxon>
        <taxon>Pseudomonadati</taxon>
        <taxon>Pseudomonadota</taxon>
        <taxon>Betaproteobacteria</taxon>
        <taxon>Burkholderiales</taxon>
        <taxon>Burkholderiaceae</taxon>
        <taxon>Paraburkholderia</taxon>
    </lineage>
</organism>
<keyword evidence="4 5" id="KW-0472">Membrane</keyword>
<reference evidence="7 8" key="1">
    <citation type="submission" date="2018-05" db="EMBL/GenBank/DDBJ databases">
        <title>Genomic Encyclopedia of Type Strains, Phase IV (KMG-V): Genome sequencing to study the core and pangenomes of soil and plant-associated prokaryotes.</title>
        <authorList>
            <person name="Whitman W."/>
        </authorList>
    </citation>
    <scope>NUCLEOTIDE SEQUENCE [LARGE SCALE GENOMIC DNA]</scope>
    <source>
        <strain evidence="7 8">SCZa-39</strain>
    </source>
</reference>
<dbReference type="PANTHER" id="PTHR23508">
    <property type="entry name" value="CARBOXYLIC ACID TRANSPORTER PROTEIN HOMOLOG"/>
    <property type="match status" value="1"/>
</dbReference>
<dbReference type="InterPro" id="IPR011701">
    <property type="entry name" value="MFS"/>
</dbReference>
<feature type="transmembrane region" description="Helical" evidence="5">
    <location>
        <begin position="175"/>
        <end position="194"/>
    </location>
</feature>
<evidence type="ECO:0000259" key="6">
    <source>
        <dbReference type="PROSITE" id="PS50850"/>
    </source>
</evidence>
<dbReference type="PROSITE" id="PS50850">
    <property type="entry name" value="MFS"/>
    <property type="match status" value="1"/>
</dbReference>
<evidence type="ECO:0000256" key="1">
    <source>
        <dbReference type="ARBA" id="ARBA00004141"/>
    </source>
</evidence>
<evidence type="ECO:0000313" key="8">
    <source>
        <dbReference type="Proteomes" id="UP000245712"/>
    </source>
</evidence>
<accession>A0ABX5KQW2</accession>
<feature type="transmembrane region" description="Helical" evidence="5">
    <location>
        <begin position="403"/>
        <end position="424"/>
    </location>
</feature>
<feature type="transmembrane region" description="Helical" evidence="5">
    <location>
        <begin position="246"/>
        <end position="268"/>
    </location>
</feature>
<dbReference type="SUPFAM" id="SSF103473">
    <property type="entry name" value="MFS general substrate transporter"/>
    <property type="match status" value="1"/>
</dbReference>